<evidence type="ECO:0000313" key="2">
    <source>
        <dbReference type="EMBL" id="OSS53073.1"/>
    </source>
</evidence>
<accession>A0A1Y2MAF5</accession>
<feature type="region of interest" description="Disordered" evidence="1">
    <location>
        <begin position="527"/>
        <end position="601"/>
    </location>
</feature>
<feature type="region of interest" description="Disordered" evidence="1">
    <location>
        <begin position="232"/>
        <end position="270"/>
    </location>
</feature>
<reference evidence="2 3" key="1">
    <citation type="journal article" date="2017" name="Genome Announc.">
        <title>Genome sequence of the saprophytic ascomycete Epicoccum nigrum ICMP 19927 strain isolated from New Zealand.</title>
        <authorList>
            <person name="Fokin M."/>
            <person name="Fleetwood D."/>
            <person name="Weir B.S."/>
            <person name="Villas-Boas S.G."/>
        </authorList>
    </citation>
    <scope>NUCLEOTIDE SEQUENCE [LARGE SCALE GENOMIC DNA]</scope>
    <source>
        <strain evidence="2 3">ICMP 19927</strain>
    </source>
</reference>
<protein>
    <submittedName>
        <fullName evidence="2">Uncharacterized protein</fullName>
    </submittedName>
</protein>
<feature type="region of interest" description="Disordered" evidence="1">
    <location>
        <begin position="618"/>
        <end position="644"/>
    </location>
</feature>
<feature type="compositionally biased region" description="Polar residues" evidence="1">
    <location>
        <begin position="527"/>
        <end position="547"/>
    </location>
</feature>
<gene>
    <name evidence="2" type="ORF">B5807_02275</name>
</gene>
<evidence type="ECO:0000256" key="1">
    <source>
        <dbReference type="SAM" id="MobiDB-lite"/>
    </source>
</evidence>
<feature type="compositionally biased region" description="Polar residues" evidence="1">
    <location>
        <begin position="448"/>
        <end position="457"/>
    </location>
</feature>
<dbReference type="InParanoid" id="A0A1Y2MAF5"/>
<dbReference type="OMA" id="PNTHIER"/>
<feature type="compositionally biased region" description="Basic residues" evidence="1">
    <location>
        <begin position="491"/>
        <end position="505"/>
    </location>
</feature>
<proteinExistence type="predicted"/>
<feature type="compositionally biased region" description="Basic and acidic residues" evidence="1">
    <location>
        <begin position="725"/>
        <end position="739"/>
    </location>
</feature>
<dbReference type="EMBL" id="KZ107839">
    <property type="protein sequence ID" value="OSS53073.1"/>
    <property type="molecule type" value="Genomic_DNA"/>
</dbReference>
<sequence>MTFTDDFNLNDYINDEYIDDEQDAALVADRHLFENGPDLFGGTPGNHLAPGSSLVGQTFDFPQDSTGLSTQGVNGDPYMNYTAPNPESEGVGRTIIIDPVNPELRNTDPDLFNAGTDFVPTPVTDPTTSAAVLDDSYVTIEQQQQQQQWETSAIESMQPFLPLQSEWQPGALVEEWSTNQAEIGLVPSTETQLQLPDSQQVQGPQAQNNFIPAAAIQLLQTAEPVDSQLLHQPTRTDSPIEDESSPDVPLPSKPRTKHNTCRTRTPAKRDPGLIESEDAITGLSFSSLRDAEVAMTSRYVEHDWEPPAPDDSIPNTHIERSQYVLDMLTAFQDISACKDNQSGYSFIKRWLTADYYNVQDIEKVCWHILSVAERLHTEGPSALNIFCAEAQRKVYVSRNLTFKERIEAICDCLKYTKNMCDNLMKAEGIETLVGSPKVKMNAARTMVPQNAKRQQWMAQGRSVDPTHVPSRAGRKPVAVQAPVQVEETAPPKRKRKTKQPKRTKGVAKSQSETIGSAQICTSLDASLLNTTPSQPNAPANGYTSTHTRAPPQITSPPLSSASVDEPSELSRRLSAGLEPSFEKLPTTPAPLPARLSLPSEPSVTLTPLKSVRLNPAPTFDALAEDGPAQPPASEPSQPVRKPRVKVRRELQALLADGDHSKAVSEAHSLLRIKRATKATTDKAPKTKAYLKSVDDKSNSDSESEETARPIKRQRTTGESARSKKPKSDIARCRRPREAKSNTLNLWDLLTKPASEPEYDDDTSLDDGASTGDGTLLIKHKSTRVVKPATRFPPPSMK</sequence>
<keyword evidence="3" id="KW-1185">Reference proteome</keyword>
<dbReference type="STRING" id="105696.A0A1Y2MAF5"/>
<dbReference type="AlphaFoldDB" id="A0A1Y2MAF5"/>
<feature type="compositionally biased region" description="Low complexity" evidence="1">
    <location>
        <begin position="592"/>
        <end position="601"/>
    </location>
</feature>
<evidence type="ECO:0000313" key="3">
    <source>
        <dbReference type="Proteomes" id="UP000193240"/>
    </source>
</evidence>
<name>A0A1Y2MAF5_EPING</name>
<organism evidence="2 3">
    <name type="scientific">Epicoccum nigrum</name>
    <name type="common">Soil fungus</name>
    <name type="synonym">Epicoccum purpurascens</name>
    <dbReference type="NCBI Taxonomy" id="105696"/>
    <lineage>
        <taxon>Eukaryota</taxon>
        <taxon>Fungi</taxon>
        <taxon>Dikarya</taxon>
        <taxon>Ascomycota</taxon>
        <taxon>Pezizomycotina</taxon>
        <taxon>Dothideomycetes</taxon>
        <taxon>Pleosporomycetidae</taxon>
        <taxon>Pleosporales</taxon>
        <taxon>Pleosporineae</taxon>
        <taxon>Didymellaceae</taxon>
        <taxon>Epicoccum</taxon>
    </lineage>
</organism>
<dbReference type="Proteomes" id="UP000193240">
    <property type="component" value="Unassembled WGS sequence"/>
</dbReference>
<feature type="region of interest" description="Disordered" evidence="1">
    <location>
        <begin position="448"/>
        <end position="513"/>
    </location>
</feature>
<feature type="region of interest" description="Disordered" evidence="1">
    <location>
        <begin position="678"/>
        <end position="781"/>
    </location>
</feature>